<keyword evidence="3" id="KW-1185">Reference proteome</keyword>
<keyword evidence="1" id="KW-0732">Signal</keyword>
<proteinExistence type="predicted"/>
<sequence>MKLAPKFTLMSWVVYRLSCLTFHGICTNAKNGFKCIAKEADLTCELLRHGASPSDDYLINQSSEMRIGVSKEAETMCKWMRENDMLLDVLPEDLEDSRIIRIQTLYVMIDILEKSSSSAASGNKIDKEESASEMVLSVMGMALLLMKQQPSRY</sequence>
<dbReference type="EMBL" id="AGNK02006132">
    <property type="status" value="NOT_ANNOTATED_CDS"/>
    <property type="molecule type" value="Genomic_DNA"/>
</dbReference>
<dbReference type="STRING" id="4555.K4AME7"/>
<dbReference type="Proteomes" id="UP000004995">
    <property type="component" value="Unassembled WGS sequence"/>
</dbReference>
<evidence type="ECO:0000313" key="2">
    <source>
        <dbReference type="EnsemblPlants" id="KQK92654"/>
    </source>
</evidence>
<feature type="signal peptide" evidence="1">
    <location>
        <begin position="1"/>
        <end position="19"/>
    </location>
</feature>
<accession>K4AME7</accession>
<reference evidence="2" key="2">
    <citation type="submission" date="2018-08" db="UniProtKB">
        <authorList>
            <consortium name="EnsemblPlants"/>
        </authorList>
    </citation>
    <scope>IDENTIFICATION</scope>
    <source>
        <strain evidence="2">Yugu1</strain>
    </source>
</reference>
<organism evidence="2 3">
    <name type="scientific">Setaria italica</name>
    <name type="common">Foxtail millet</name>
    <name type="synonym">Panicum italicum</name>
    <dbReference type="NCBI Taxonomy" id="4555"/>
    <lineage>
        <taxon>Eukaryota</taxon>
        <taxon>Viridiplantae</taxon>
        <taxon>Streptophyta</taxon>
        <taxon>Embryophyta</taxon>
        <taxon>Tracheophyta</taxon>
        <taxon>Spermatophyta</taxon>
        <taxon>Magnoliopsida</taxon>
        <taxon>Liliopsida</taxon>
        <taxon>Poales</taxon>
        <taxon>Poaceae</taxon>
        <taxon>PACMAD clade</taxon>
        <taxon>Panicoideae</taxon>
        <taxon>Panicodae</taxon>
        <taxon>Paniceae</taxon>
        <taxon>Cenchrinae</taxon>
        <taxon>Setaria</taxon>
    </lineage>
</organism>
<name>K4AME7_SETIT</name>
<dbReference type="HOGENOM" id="CLU_1716415_0_0_1"/>
<dbReference type="Gramene" id="KQK92654">
    <property type="protein sequence ID" value="KQK92654"/>
    <property type="gene ID" value="SETIT_040088mg"/>
</dbReference>
<dbReference type="EnsemblPlants" id="KQK92654">
    <property type="protein sequence ID" value="KQK92654"/>
    <property type="gene ID" value="SETIT_040088mg"/>
</dbReference>
<evidence type="ECO:0000313" key="3">
    <source>
        <dbReference type="Proteomes" id="UP000004995"/>
    </source>
</evidence>
<dbReference type="InParanoid" id="K4AME7"/>
<evidence type="ECO:0000256" key="1">
    <source>
        <dbReference type="SAM" id="SignalP"/>
    </source>
</evidence>
<dbReference type="AlphaFoldDB" id="K4AME7"/>
<protein>
    <submittedName>
        <fullName evidence="2">Uncharacterized protein</fullName>
    </submittedName>
</protein>
<reference evidence="3" key="1">
    <citation type="journal article" date="2012" name="Nat. Biotechnol.">
        <title>Reference genome sequence of the model plant Setaria.</title>
        <authorList>
            <person name="Bennetzen J.L."/>
            <person name="Schmutz J."/>
            <person name="Wang H."/>
            <person name="Percifield R."/>
            <person name="Hawkins J."/>
            <person name="Pontaroli A.C."/>
            <person name="Estep M."/>
            <person name="Feng L."/>
            <person name="Vaughn J.N."/>
            <person name="Grimwood J."/>
            <person name="Jenkins J."/>
            <person name="Barry K."/>
            <person name="Lindquist E."/>
            <person name="Hellsten U."/>
            <person name="Deshpande S."/>
            <person name="Wang X."/>
            <person name="Wu X."/>
            <person name="Mitros T."/>
            <person name="Triplett J."/>
            <person name="Yang X."/>
            <person name="Ye C.Y."/>
            <person name="Mauro-Herrera M."/>
            <person name="Wang L."/>
            <person name="Li P."/>
            <person name="Sharma M."/>
            <person name="Sharma R."/>
            <person name="Ronald P.C."/>
            <person name="Panaud O."/>
            <person name="Kellogg E.A."/>
            <person name="Brutnell T.P."/>
            <person name="Doust A.N."/>
            <person name="Tuskan G.A."/>
            <person name="Rokhsar D."/>
            <person name="Devos K.M."/>
        </authorList>
    </citation>
    <scope>NUCLEOTIDE SEQUENCE [LARGE SCALE GENOMIC DNA]</scope>
    <source>
        <strain evidence="3">cv. Yugu1</strain>
    </source>
</reference>
<feature type="chain" id="PRO_5010129021" evidence="1">
    <location>
        <begin position="20"/>
        <end position="153"/>
    </location>
</feature>